<comment type="caution">
    <text evidence="10">The sequence shown here is derived from an EMBL/GenBank/DDBJ whole genome shotgun (WGS) entry which is preliminary data.</text>
</comment>
<evidence type="ECO:0000256" key="5">
    <source>
        <dbReference type="ARBA" id="ARBA00022989"/>
    </source>
</evidence>
<feature type="transmembrane region" description="Helical" evidence="8">
    <location>
        <begin position="210"/>
        <end position="233"/>
    </location>
</feature>
<gene>
    <name evidence="10" type="ORF">G3I74_00335</name>
</gene>
<dbReference type="Pfam" id="PF00361">
    <property type="entry name" value="Proton_antipo_M"/>
    <property type="match status" value="1"/>
</dbReference>
<keyword evidence="6 8" id="KW-0472">Membrane</keyword>
<dbReference type="GO" id="GO:0005886">
    <property type="term" value="C:plasma membrane"/>
    <property type="evidence" value="ECO:0007669"/>
    <property type="project" value="UniProtKB-SubCell"/>
</dbReference>
<dbReference type="InterPro" id="IPR050586">
    <property type="entry name" value="CPA3_Na-H_Antiporter_D"/>
</dbReference>
<evidence type="ECO:0000256" key="8">
    <source>
        <dbReference type="SAM" id="Phobius"/>
    </source>
</evidence>
<dbReference type="InterPro" id="IPR003918">
    <property type="entry name" value="NADH_UbQ_OxRdtase"/>
</dbReference>
<accession>A0A845V1M7</accession>
<evidence type="ECO:0000259" key="9">
    <source>
        <dbReference type="Pfam" id="PF00361"/>
    </source>
</evidence>
<feature type="domain" description="NADH:quinone oxidoreductase/Mrp antiporter transmembrane" evidence="9">
    <location>
        <begin position="132"/>
        <end position="425"/>
    </location>
</feature>
<feature type="transmembrane region" description="Helical" evidence="8">
    <location>
        <begin position="318"/>
        <end position="336"/>
    </location>
</feature>
<keyword evidence="3" id="KW-1003">Cell membrane</keyword>
<proteinExistence type="inferred from homology"/>
<feature type="transmembrane region" description="Helical" evidence="8">
    <location>
        <begin position="245"/>
        <end position="266"/>
    </location>
</feature>
<feature type="transmembrane region" description="Helical" evidence="8">
    <location>
        <begin position="139"/>
        <end position="156"/>
    </location>
</feature>
<keyword evidence="11" id="KW-1185">Reference proteome</keyword>
<dbReference type="PANTHER" id="PTHR42703:SF1">
    <property type="entry name" value="NA(+)_H(+) ANTIPORTER SUBUNIT D1"/>
    <property type="match status" value="1"/>
</dbReference>
<feature type="transmembrane region" description="Helical" evidence="8">
    <location>
        <begin position="34"/>
        <end position="56"/>
    </location>
</feature>
<reference evidence="10 11" key="1">
    <citation type="submission" date="2020-02" db="EMBL/GenBank/DDBJ databases">
        <authorList>
            <person name="Zhang X.-Y."/>
        </authorList>
    </citation>
    <scope>NUCLEOTIDE SEQUENCE [LARGE SCALE GENOMIC DNA]</scope>
    <source>
        <strain evidence="10 11">C33</strain>
    </source>
</reference>
<name>A0A845V1M7_9GAMM</name>
<dbReference type="AlphaFoldDB" id="A0A845V1M7"/>
<feature type="transmembrane region" description="Helical" evidence="8">
    <location>
        <begin position="278"/>
        <end position="298"/>
    </location>
</feature>
<feature type="transmembrane region" description="Helical" evidence="8">
    <location>
        <begin position="413"/>
        <end position="435"/>
    </location>
</feature>
<evidence type="ECO:0000256" key="7">
    <source>
        <dbReference type="RuleBase" id="RU000320"/>
    </source>
</evidence>
<evidence type="ECO:0000256" key="2">
    <source>
        <dbReference type="ARBA" id="ARBA00005346"/>
    </source>
</evidence>
<evidence type="ECO:0000256" key="1">
    <source>
        <dbReference type="ARBA" id="ARBA00004651"/>
    </source>
</evidence>
<dbReference type="RefSeq" id="WP_164208835.1">
    <property type="nucleotide sequence ID" value="NZ_JAAGSC010000023.1"/>
</dbReference>
<organism evidence="10 11">
    <name type="scientific">Wenzhouxiangella limi</name>
    <dbReference type="NCBI Taxonomy" id="2707351"/>
    <lineage>
        <taxon>Bacteria</taxon>
        <taxon>Pseudomonadati</taxon>
        <taxon>Pseudomonadota</taxon>
        <taxon>Gammaproteobacteria</taxon>
        <taxon>Chromatiales</taxon>
        <taxon>Wenzhouxiangellaceae</taxon>
        <taxon>Wenzhouxiangella</taxon>
    </lineage>
</organism>
<feature type="transmembrane region" description="Helical" evidence="8">
    <location>
        <begin position="168"/>
        <end position="190"/>
    </location>
</feature>
<feature type="transmembrane region" description="Helical" evidence="8">
    <location>
        <begin position="6"/>
        <end position="27"/>
    </location>
</feature>
<dbReference type="GO" id="GO:0042773">
    <property type="term" value="P:ATP synthesis coupled electron transport"/>
    <property type="evidence" value="ECO:0007669"/>
    <property type="project" value="InterPro"/>
</dbReference>
<sequence length="498" mass="51893">MTSVTLPSLLPLWILVVPLAGATLLAAASRHRQLLGPITLGTGGLCLGLVVVLIMAVRQGFQFELALMELAPPLRIVLRADALGTLFALLIATLFPMATAYALRYMGDDPRLGRFLALVLVSQGLMLGVAFAASLMTLLAFYELFSLIGYVLIVHDRSQRARAAGLKYIVYIVVGGVFILTGVILVYFLAGDLRFVPGGLFAADASQRHLLTAWACFMIGFGVKSALMPLHGWVADAHPAAPAPFSALLSGIMVAAGSFGILRVVFEVFGTSVLTELGVMPWLALLAGISAICAGALAVGEDELKRRLAYSTISQMAYVMLAVATLGELALVGALMHLSHHAFIKAGLFFCAGLVAAGTGYTRVSQLDGLGHRMPRTGVLMTLLALAMVGVPPLSGFLSKWLLGAALLADGSIVSLSVLLVGSLLAAAYLWPLILRIWLPLPGPPPADADAGEPPSLMLAMTATSAVITTLLGLAATLPGLPLELARLAAATLLGGSG</sequence>
<protein>
    <submittedName>
        <fullName evidence="10">Oxidoreductase</fullName>
    </submittedName>
</protein>
<dbReference type="PANTHER" id="PTHR42703">
    <property type="entry name" value="NADH DEHYDROGENASE"/>
    <property type="match status" value="1"/>
</dbReference>
<dbReference type="PRINTS" id="PR01437">
    <property type="entry name" value="NUOXDRDTASE4"/>
</dbReference>
<feature type="transmembrane region" description="Helical" evidence="8">
    <location>
        <begin position="115"/>
        <end position="133"/>
    </location>
</feature>
<evidence type="ECO:0000313" key="11">
    <source>
        <dbReference type="Proteomes" id="UP000484885"/>
    </source>
</evidence>
<evidence type="ECO:0000313" key="10">
    <source>
        <dbReference type="EMBL" id="NDY94181.1"/>
    </source>
</evidence>
<dbReference type="GO" id="GO:0008137">
    <property type="term" value="F:NADH dehydrogenase (ubiquinone) activity"/>
    <property type="evidence" value="ECO:0007669"/>
    <property type="project" value="InterPro"/>
</dbReference>
<dbReference type="EMBL" id="JAAGSC010000023">
    <property type="protein sequence ID" value="NDY94181.1"/>
    <property type="molecule type" value="Genomic_DNA"/>
</dbReference>
<comment type="similarity">
    <text evidence="2">Belongs to the CPA3 antiporters (TC 2.A.63) subunit D family.</text>
</comment>
<dbReference type="InterPro" id="IPR001750">
    <property type="entry name" value="ND/Mrp_TM"/>
</dbReference>
<evidence type="ECO:0000256" key="6">
    <source>
        <dbReference type="ARBA" id="ARBA00023136"/>
    </source>
</evidence>
<feature type="transmembrane region" description="Helical" evidence="8">
    <location>
        <begin position="374"/>
        <end position="393"/>
    </location>
</feature>
<keyword evidence="5 8" id="KW-1133">Transmembrane helix</keyword>
<feature type="transmembrane region" description="Helical" evidence="8">
    <location>
        <begin position="456"/>
        <end position="478"/>
    </location>
</feature>
<comment type="subcellular location">
    <subcellularLocation>
        <location evidence="1">Cell membrane</location>
        <topology evidence="1">Multi-pass membrane protein</topology>
    </subcellularLocation>
    <subcellularLocation>
        <location evidence="7">Membrane</location>
        <topology evidence="7">Multi-pass membrane protein</topology>
    </subcellularLocation>
</comment>
<keyword evidence="4 7" id="KW-0812">Transmembrane</keyword>
<dbReference type="Proteomes" id="UP000484885">
    <property type="component" value="Unassembled WGS sequence"/>
</dbReference>
<evidence type="ECO:0000256" key="3">
    <source>
        <dbReference type="ARBA" id="ARBA00022475"/>
    </source>
</evidence>
<evidence type="ECO:0000256" key="4">
    <source>
        <dbReference type="ARBA" id="ARBA00022692"/>
    </source>
</evidence>
<feature type="transmembrane region" description="Helical" evidence="8">
    <location>
        <begin position="76"/>
        <end position="103"/>
    </location>
</feature>
<feature type="transmembrane region" description="Helical" evidence="8">
    <location>
        <begin position="342"/>
        <end position="362"/>
    </location>
</feature>